<gene>
    <name evidence="2" type="ORF">AGR7C_Lc210033</name>
</gene>
<sequence>MTMVLSAASTPHLPHSCARHRNPADARRRGGKTFSQPKDLGWLDPCDKHRDEGGGDASVSTPKRPRAFTAITSGEV</sequence>
<name>A0A1S7RQF4_9HYPH</name>
<dbReference type="EMBL" id="FBWG01000040">
    <property type="protein sequence ID" value="CUX55864.1"/>
    <property type="molecule type" value="Genomic_DNA"/>
</dbReference>
<proteinExistence type="predicted"/>
<evidence type="ECO:0000313" key="3">
    <source>
        <dbReference type="Proteomes" id="UP000191987"/>
    </source>
</evidence>
<evidence type="ECO:0000256" key="1">
    <source>
        <dbReference type="SAM" id="MobiDB-lite"/>
    </source>
</evidence>
<protein>
    <submittedName>
        <fullName evidence="2">Uncharacterized protein</fullName>
    </submittedName>
</protein>
<dbReference type="Proteomes" id="UP000191987">
    <property type="component" value="Unassembled WGS sequence"/>
</dbReference>
<reference evidence="2 3" key="1">
    <citation type="submission" date="2016-01" db="EMBL/GenBank/DDBJ databases">
        <authorList>
            <person name="Oliw E.H."/>
        </authorList>
    </citation>
    <scope>NUCLEOTIDE SEQUENCE [LARGE SCALE GENOMIC DNA]</scope>
    <source>
        <strain evidence="2 3">Zutra 3-1</strain>
    </source>
</reference>
<accession>A0A1S7RQF4</accession>
<evidence type="ECO:0000313" key="2">
    <source>
        <dbReference type="EMBL" id="CUX55864.1"/>
    </source>
</evidence>
<dbReference type="AlphaFoldDB" id="A0A1S7RQF4"/>
<feature type="region of interest" description="Disordered" evidence="1">
    <location>
        <begin position="1"/>
        <end position="76"/>
    </location>
</feature>
<organism evidence="2 3">
    <name type="scientific">Agrobacterium deltaense Zutra 3/1</name>
    <dbReference type="NCBI Taxonomy" id="1183427"/>
    <lineage>
        <taxon>Bacteria</taxon>
        <taxon>Pseudomonadati</taxon>
        <taxon>Pseudomonadota</taxon>
        <taxon>Alphaproteobacteria</taxon>
        <taxon>Hyphomicrobiales</taxon>
        <taxon>Rhizobiaceae</taxon>
        <taxon>Rhizobium/Agrobacterium group</taxon>
        <taxon>Agrobacterium</taxon>
    </lineage>
</organism>